<comment type="catalytic activity">
    <reaction evidence="8">
        <text>L-threonyl-[protein] + ATP = O-phospho-L-threonyl-[protein] + ADP + H(+)</text>
        <dbReference type="Rhea" id="RHEA:46608"/>
        <dbReference type="Rhea" id="RHEA-COMP:11060"/>
        <dbReference type="Rhea" id="RHEA-COMP:11605"/>
        <dbReference type="ChEBI" id="CHEBI:15378"/>
        <dbReference type="ChEBI" id="CHEBI:30013"/>
        <dbReference type="ChEBI" id="CHEBI:30616"/>
        <dbReference type="ChEBI" id="CHEBI:61977"/>
        <dbReference type="ChEBI" id="CHEBI:456216"/>
        <dbReference type="EC" id="2.7.11.21"/>
    </reaction>
</comment>
<keyword evidence="5 8" id="KW-0418">Kinase</keyword>
<feature type="compositionally biased region" description="Pro residues" evidence="9">
    <location>
        <begin position="50"/>
        <end position="67"/>
    </location>
</feature>
<dbReference type="EMBL" id="KV429092">
    <property type="protein sequence ID" value="KZT66263.1"/>
    <property type="molecule type" value="Genomic_DNA"/>
</dbReference>
<dbReference type="Gene3D" id="3.30.1120.30">
    <property type="entry name" value="POLO box domain"/>
    <property type="match status" value="2"/>
</dbReference>
<evidence type="ECO:0000313" key="12">
    <source>
        <dbReference type="EMBL" id="KZT66263.1"/>
    </source>
</evidence>
<dbReference type="SUPFAM" id="SSF82615">
    <property type="entry name" value="Polo-box domain"/>
    <property type="match status" value="2"/>
</dbReference>
<dbReference type="GO" id="GO:0005634">
    <property type="term" value="C:nucleus"/>
    <property type="evidence" value="ECO:0007669"/>
    <property type="project" value="TreeGrafter"/>
</dbReference>
<dbReference type="PANTHER" id="PTHR24345:SF0">
    <property type="entry name" value="CELL CYCLE SERINE_THREONINE-PROTEIN KINASE CDC5_MSD2"/>
    <property type="match status" value="1"/>
</dbReference>
<dbReference type="GO" id="GO:0004674">
    <property type="term" value="F:protein serine/threonine kinase activity"/>
    <property type="evidence" value="ECO:0007669"/>
    <property type="project" value="UniProtKB-KW"/>
</dbReference>
<dbReference type="EC" id="2.7.11.21" evidence="8"/>
<name>A0A165MXZ6_9APHY</name>
<dbReference type="GO" id="GO:0000776">
    <property type="term" value="C:kinetochore"/>
    <property type="evidence" value="ECO:0007669"/>
    <property type="project" value="TreeGrafter"/>
</dbReference>
<dbReference type="InterPro" id="IPR036947">
    <property type="entry name" value="POLO_box_dom_sf"/>
</dbReference>
<dbReference type="Pfam" id="PF00659">
    <property type="entry name" value="POLO_box"/>
    <property type="match status" value="2"/>
</dbReference>
<feature type="domain" description="POLO box" evidence="11">
    <location>
        <begin position="713"/>
        <end position="806"/>
    </location>
</feature>
<dbReference type="Gene3D" id="1.10.510.10">
    <property type="entry name" value="Transferase(Phosphotransferase) domain 1"/>
    <property type="match status" value="1"/>
</dbReference>
<evidence type="ECO:0000313" key="13">
    <source>
        <dbReference type="Proteomes" id="UP000076727"/>
    </source>
</evidence>
<feature type="compositionally biased region" description="Polar residues" evidence="9">
    <location>
        <begin position="807"/>
        <end position="820"/>
    </location>
</feature>
<dbReference type="InterPro" id="IPR011009">
    <property type="entry name" value="Kinase-like_dom_sf"/>
</dbReference>
<dbReference type="SMART" id="SM00220">
    <property type="entry name" value="S_TKc"/>
    <property type="match status" value="1"/>
</dbReference>
<dbReference type="STRING" id="1314783.A0A165MXZ6"/>
<keyword evidence="3" id="KW-0677">Repeat</keyword>
<proteinExistence type="inferred from homology"/>
<keyword evidence="6 7" id="KW-0067">ATP-binding</keyword>
<dbReference type="OrthoDB" id="408964at2759"/>
<evidence type="ECO:0000256" key="5">
    <source>
        <dbReference type="ARBA" id="ARBA00022777"/>
    </source>
</evidence>
<dbReference type="GO" id="GO:0007052">
    <property type="term" value="P:mitotic spindle organization"/>
    <property type="evidence" value="ECO:0007669"/>
    <property type="project" value="TreeGrafter"/>
</dbReference>
<gene>
    <name evidence="12" type="ORF">DAEQUDRAFT_752215</name>
</gene>
<feature type="binding site" evidence="7">
    <location>
        <position position="107"/>
    </location>
    <ligand>
        <name>ATP</name>
        <dbReference type="ChEBI" id="CHEBI:30616"/>
    </ligand>
</feature>
<evidence type="ECO:0000256" key="9">
    <source>
        <dbReference type="SAM" id="MobiDB-lite"/>
    </source>
</evidence>
<dbReference type="InterPro" id="IPR000719">
    <property type="entry name" value="Prot_kinase_dom"/>
</dbReference>
<keyword evidence="2 8" id="KW-0808">Transferase</keyword>
<dbReference type="CDD" id="cd13118">
    <property type="entry name" value="POLO_box_1"/>
    <property type="match status" value="1"/>
</dbReference>
<evidence type="ECO:0000256" key="8">
    <source>
        <dbReference type="RuleBase" id="RU361162"/>
    </source>
</evidence>
<feature type="region of interest" description="Disordered" evidence="9">
    <location>
        <begin position="807"/>
        <end position="845"/>
    </location>
</feature>
<dbReference type="PROSITE" id="PS00108">
    <property type="entry name" value="PROTEIN_KINASE_ST"/>
    <property type="match status" value="1"/>
</dbReference>
<feature type="domain" description="Protein kinase" evidence="10">
    <location>
        <begin position="79"/>
        <end position="334"/>
    </location>
</feature>
<evidence type="ECO:0000256" key="7">
    <source>
        <dbReference type="PROSITE-ProRule" id="PRU10141"/>
    </source>
</evidence>
<dbReference type="SUPFAM" id="SSF56112">
    <property type="entry name" value="Protein kinase-like (PK-like)"/>
    <property type="match status" value="1"/>
</dbReference>
<feature type="compositionally biased region" description="Low complexity" evidence="9">
    <location>
        <begin position="387"/>
        <end position="405"/>
    </location>
</feature>
<sequence>MSAPLYNTMAPPPRRNPLSAPTNHHAVNQPHAAPGTPPKSQVPEKQRNPSSPPLPRQNAKVPPPSPPRIITDKSRSIDFVRVGMLGEGGFARVYEVQDSRGARSACKVVTKCSLKTKKAKTKLYAEIKIHRSLDHPNIVRFQDCFEDDDNVYMTLELCHNGSLMDMLRRRRRFTEPESRFFMVQLIGACQYMHTHQVIHRDLKLGNIFLDRNMNVKVGDFGLAALIENPGERKKTICGTPNYIAPEVLFDTANGHSFEVDTWSIGVILYTLVVGRPPFQTKDVKAIYKRIRDNEYEFPEDREVSQHVKVLVQQILTPDPQQRPTLHEIVDHAWFTTGIVPGYIPATAHDGPPNFSHITRSISEANLARLKRYALLDEDQVTSINVPAPAKSSTATSSKSKGMTSSLAQQEKEFQKAVQPGSPISALLSSARQPLLVAPLAQYRGEPLLRKLQAAKESRSPARPGRANLQNIAEGEEDEAVKREEIRKKELESQKARIVAQMVPGSAPPSACGQEDQENVAPADYRLPTDYRFPRERRGESTKEKAKEKLVVKPEPAAVTTSSSGSASALRVNGFDAAAQTLSAAFDAKAAGRIYKDAREDAGLPDPKVFIVSWVDYCNKYGMGYALTDGSLGVHFNDSTTMILSADKHHFDYISSRRQGSVYVRKNYTVSEYPDDLKSKVYLLKHFEKYIMDRLYGEYAYTYQDTERTKGMDFVQKYLRMKHVIVFKLSHDVLQFNFYDHSKIILSSQGLLITHIDKEYKLTRWRLSEVMAMPFRPAPADPAQAKFNQRLYDKIKYCKEVLNGIKNASSGSGHDQPQAQIQDPEGFAMPGGLPPMSTHSSKQSLR</sequence>
<dbReference type="PROSITE" id="PS50011">
    <property type="entry name" value="PROTEIN_KINASE_DOM"/>
    <property type="match status" value="1"/>
</dbReference>
<dbReference type="PROSITE" id="PS00107">
    <property type="entry name" value="PROTEIN_KINASE_ATP"/>
    <property type="match status" value="1"/>
</dbReference>
<dbReference type="Gene3D" id="3.30.200.20">
    <property type="entry name" value="Phosphorylase Kinase, domain 1"/>
    <property type="match status" value="1"/>
</dbReference>
<dbReference type="Pfam" id="PF00069">
    <property type="entry name" value="Pkinase"/>
    <property type="match status" value="1"/>
</dbReference>
<feature type="region of interest" description="Disordered" evidence="9">
    <location>
        <begin position="453"/>
        <end position="486"/>
    </location>
</feature>
<dbReference type="FunFam" id="3.30.200.20:FF:000042">
    <property type="entry name" value="Aurora kinase A"/>
    <property type="match status" value="1"/>
</dbReference>
<dbReference type="InterPro" id="IPR008271">
    <property type="entry name" value="Ser/Thr_kinase_AS"/>
</dbReference>
<dbReference type="GO" id="GO:0005737">
    <property type="term" value="C:cytoplasm"/>
    <property type="evidence" value="ECO:0007669"/>
    <property type="project" value="TreeGrafter"/>
</dbReference>
<evidence type="ECO:0000256" key="3">
    <source>
        <dbReference type="ARBA" id="ARBA00022737"/>
    </source>
</evidence>
<dbReference type="AlphaFoldDB" id="A0A165MXZ6"/>
<dbReference type="InterPro" id="IPR000959">
    <property type="entry name" value="POLO_box_dom"/>
</dbReference>
<dbReference type="GO" id="GO:0005524">
    <property type="term" value="F:ATP binding"/>
    <property type="evidence" value="ECO:0007669"/>
    <property type="project" value="UniProtKB-UniRule"/>
</dbReference>
<dbReference type="InterPro" id="IPR033701">
    <property type="entry name" value="POLO_box_1"/>
</dbReference>
<feature type="compositionally biased region" description="Polar residues" evidence="9">
    <location>
        <begin position="836"/>
        <end position="845"/>
    </location>
</feature>
<keyword evidence="1 8" id="KW-0723">Serine/threonine-protein kinase</keyword>
<reference evidence="12 13" key="1">
    <citation type="journal article" date="2016" name="Mol. Biol. Evol.">
        <title>Comparative Genomics of Early-Diverging Mushroom-Forming Fungi Provides Insights into the Origins of Lignocellulose Decay Capabilities.</title>
        <authorList>
            <person name="Nagy L.G."/>
            <person name="Riley R."/>
            <person name="Tritt A."/>
            <person name="Adam C."/>
            <person name="Daum C."/>
            <person name="Floudas D."/>
            <person name="Sun H."/>
            <person name="Yadav J.S."/>
            <person name="Pangilinan J."/>
            <person name="Larsson K.H."/>
            <person name="Matsuura K."/>
            <person name="Barry K."/>
            <person name="Labutti K."/>
            <person name="Kuo R."/>
            <person name="Ohm R.A."/>
            <person name="Bhattacharya S.S."/>
            <person name="Shirouzu T."/>
            <person name="Yoshinaga Y."/>
            <person name="Martin F.M."/>
            <person name="Grigoriev I.V."/>
            <person name="Hibbett D.S."/>
        </authorList>
    </citation>
    <scope>NUCLEOTIDE SEQUENCE [LARGE SCALE GENOMIC DNA]</scope>
    <source>
        <strain evidence="12 13">L-15889</strain>
    </source>
</reference>
<dbReference type="PANTHER" id="PTHR24345">
    <property type="entry name" value="SERINE/THREONINE-PROTEIN KINASE PLK"/>
    <property type="match status" value="1"/>
</dbReference>
<organism evidence="12 13">
    <name type="scientific">Daedalea quercina L-15889</name>
    <dbReference type="NCBI Taxonomy" id="1314783"/>
    <lineage>
        <taxon>Eukaryota</taxon>
        <taxon>Fungi</taxon>
        <taxon>Dikarya</taxon>
        <taxon>Basidiomycota</taxon>
        <taxon>Agaricomycotina</taxon>
        <taxon>Agaricomycetes</taxon>
        <taxon>Polyporales</taxon>
        <taxon>Fomitopsis</taxon>
    </lineage>
</organism>
<keyword evidence="13" id="KW-1185">Reference proteome</keyword>
<feature type="region of interest" description="Disordered" evidence="9">
    <location>
        <begin position="386"/>
        <end position="415"/>
    </location>
</feature>
<dbReference type="GO" id="GO:0000922">
    <property type="term" value="C:spindle pole"/>
    <property type="evidence" value="ECO:0007669"/>
    <property type="project" value="TreeGrafter"/>
</dbReference>
<feature type="compositionally biased region" description="Basic and acidic residues" evidence="9">
    <location>
        <begin position="534"/>
        <end position="551"/>
    </location>
</feature>
<feature type="region of interest" description="Disordered" evidence="9">
    <location>
        <begin position="1"/>
        <end position="73"/>
    </location>
</feature>
<keyword evidence="4 7" id="KW-0547">Nucleotide-binding</keyword>
<dbReference type="CDD" id="cd13117">
    <property type="entry name" value="POLO_box_2"/>
    <property type="match status" value="1"/>
</dbReference>
<dbReference type="GO" id="GO:0005816">
    <property type="term" value="C:spindle pole body"/>
    <property type="evidence" value="ECO:0007669"/>
    <property type="project" value="TreeGrafter"/>
</dbReference>
<evidence type="ECO:0000259" key="11">
    <source>
        <dbReference type="PROSITE" id="PS50078"/>
    </source>
</evidence>
<evidence type="ECO:0000256" key="1">
    <source>
        <dbReference type="ARBA" id="ARBA00022527"/>
    </source>
</evidence>
<dbReference type="InterPro" id="IPR033695">
    <property type="entry name" value="POLO_box_2"/>
</dbReference>
<dbReference type="Proteomes" id="UP000076727">
    <property type="component" value="Unassembled WGS sequence"/>
</dbReference>
<evidence type="ECO:0000256" key="6">
    <source>
        <dbReference type="ARBA" id="ARBA00022840"/>
    </source>
</evidence>
<evidence type="ECO:0000259" key="10">
    <source>
        <dbReference type="PROSITE" id="PS50011"/>
    </source>
</evidence>
<dbReference type="FunFam" id="1.10.510.10:FF:001669">
    <property type="entry name" value="Serine/threonine-protein kinase"/>
    <property type="match status" value="1"/>
</dbReference>
<dbReference type="CDD" id="cd14099">
    <property type="entry name" value="STKc_PLK"/>
    <property type="match status" value="1"/>
</dbReference>
<protein>
    <recommendedName>
        <fullName evidence="8">Serine/threonine-protein kinase</fullName>
        <ecNumber evidence="8">2.7.11.21</ecNumber>
    </recommendedName>
</protein>
<accession>A0A165MXZ6</accession>
<dbReference type="PROSITE" id="PS50078">
    <property type="entry name" value="POLO_BOX"/>
    <property type="match status" value="2"/>
</dbReference>
<feature type="domain" description="POLO box" evidence="11">
    <location>
        <begin position="609"/>
        <end position="692"/>
    </location>
</feature>
<comment type="similarity">
    <text evidence="8">Belongs to the protein kinase superfamily. Ser/Thr protein kinase family. CDC5/Polo subfamily.</text>
</comment>
<feature type="region of interest" description="Disordered" evidence="9">
    <location>
        <begin position="534"/>
        <end position="561"/>
    </location>
</feature>
<dbReference type="InterPro" id="IPR017441">
    <property type="entry name" value="Protein_kinase_ATP_BS"/>
</dbReference>
<evidence type="ECO:0000256" key="4">
    <source>
        <dbReference type="ARBA" id="ARBA00022741"/>
    </source>
</evidence>
<evidence type="ECO:0000256" key="2">
    <source>
        <dbReference type="ARBA" id="ARBA00022679"/>
    </source>
</evidence>